<dbReference type="PRINTS" id="PR00370">
    <property type="entry name" value="FMOXYGENASE"/>
</dbReference>
<evidence type="ECO:0000256" key="3">
    <source>
        <dbReference type="ARBA" id="ARBA00023002"/>
    </source>
</evidence>
<dbReference type="PANTHER" id="PTHR23023">
    <property type="entry name" value="DIMETHYLANILINE MONOOXYGENASE"/>
    <property type="match status" value="1"/>
</dbReference>
<name>A8PEW6_COPC7</name>
<dbReference type="InParanoid" id="A8PEW6"/>
<dbReference type="GO" id="GO:0050660">
    <property type="term" value="F:flavin adenine dinucleotide binding"/>
    <property type="evidence" value="ECO:0007669"/>
    <property type="project" value="InterPro"/>
</dbReference>
<feature type="domain" description="FAD/NAD(P)-binding" evidence="5">
    <location>
        <begin position="20"/>
        <end position="254"/>
    </location>
</feature>
<comment type="caution">
    <text evidence="6">The sequence shown here is derived from an EMBL/GenBank/DDBJ whole genome shotgun (WGS) entry which is preliminary data.</text>
</comment>
<dbReference type="EMBL" id="AACS02000008">
    <property type="protein sequence ID" value="EAU80914.1"/>
    <property type="molecule type" value="Genomic_DNA"/>
</dbReference>
<dbReference type="InterPro" id="IPR050346">
    <property type="entry name" value="FMO-like"/>
</dbReference>
<dbReference type="eggNOG" id="KOG1399">
    <property type="taxonomic scope" value="Eukaryota"/>
</dbReference>
<accession>A8PEW6</accession>
<keyword evidence="1" id="KW-0285">Flavoprotein</keyword>
<dbReference type="VEuPathDB" id="FungiDB:CC1G_03090"/>
<proteinExistence type="predicted"/>
<evidence type="ECO:0000256" key="2">
    <source>
        <dbReference type="ARBA" id="ARBA00022827"/>
    </source>
</evidence>
<feature type="region of interest" description="Disordered" evidence="4">
    <location>
        <begin position="448"/>
        <end position="473"/>
    </location>
</feature>
<dbReference type="RefSeq" id="XP_001840861.1">
    <property type="nucleotide sequence ID" value="XM_001840809.1"/>
</dbReference>
<evidence type="ECO:0000259" key="5">
    <source>
        <dbReference type="Pfam" id="PF07992"/>
    </source>
</evidence>
<dbReference type="KEGG" id="cci:CC1G_03090"/>
<dbReference type="OMA" id="DEIMLHT"/>
<organism evidence="6 7">
    <name type="scientific">Coprinopsis cinerea (strain Okayama-7 / 130 / ATCC MYA-4618 / FGSC 9003)</name>
    <name type="common">Inky cap fungus</name>
    <name type="synonym">Hormographiella aspergillata</name>
    <dbReference type="NCBI Taxonomy" id="240176"/>
    <lineage>
        <taxon>Eukaryota</taxon>
        <taxon>Fungi</taxon>
        <taxon>Dikarya</taxon>
        <taxon>Basidiomycota</taxon>
        <taxon>Agaricomycotina</taxon>
        <taxon>Agaricomycetes</taxon>
        <taxon>Agaricomycetidae</taxon>
        <taxon>Agaricales</taxon>
        <taxon>Agaricineae</taxon>
        <taxon>Psathyrellaceae</taxon>
        <taxon>Coprinopsis</taxon>
    </lineage>
</organism>
<keyword evidence="2" id="KW-0274">FAD</keyword>
<dbReference type="Gene3D" id="3.50.50.60">
    <property type="entry name" value="FAD/NAD(P)-binding domain"/>
    <property type="match status" value="2"/>
</dbReference>
<protein>
    <recommendedName>
        <fullName evidence="5">FAD/NAD(P)-binding domain-containing protein</fullName>
    </recommendedName>
</protein>
<keyword evidence="7" id="KW-1185">Reference proteome</keyword>
<gene>
    <name evidence="6" type="ORF">CC1G_03090</name>
</gene>
<feature type="region of interest" description="Disordered" evidence="4">
    <location>
        <begin position="614"/>
        <end position="639"/>
    </location>
</feature>
<dbReference type="OrthoDB" id="2915840at2759"/>
<dbReference type="GO" id="GO:0016491">
    <property type="term" value="F:oxidoreductase activity"/>
    <property type="evidence" value="ECO:0007669"/>
    <property type="project" value="UniProtKB-KW"/>
</dbReference>
<dbReference type="SUPFAM" id="SSF51905">
    <property type="entry name" value="FAD/NAD(P)-binding domain"/>
    <property type="match status" value="1"/>
</dbReference>
<evidence type="ECO:0000256" key="4">
    <source>
        <dbReference type="SAM" id="MobiDB-lite"/>
    </source>
</evidence>
<evidence type="ECO:0000313" key="7">
    <source>
        <dbReference type="Proteomes" id="UP000001861"/>
    </source>
</evidence>
<evidence type="ECO:0000313" key="6">
    <source>
        <dbReference type="EMBL" id="EAU80914.1"/>
    </source>
</evidence>
<dbReference type="GO" id="GO:0050661">
    <property type="term" value="F:NADP binding"/>
    <property type="evidence" value="ECO:0007669"/>
    <property type="project" value="InterPro"/>
</dbReference>
<dbReference type="GeneID" id="6017516"/>
<dbReference type="Pfam" id="PF07992">
    <property type="entry name" value="Pyr_redox_2"/>
    <property type="match status" value="1"/>
</dbReference>
<evidence type="ECO:0000256" key="1">
    <source>
        <dbReference type="ARBA" id="ARBA00022630"/>
    </source>
</evidence>
<reference evidence="6 7" key="1">
    <citation type="journal article" date="2010" name="Proc. Natl. Acad. Sci. U.S.A.">
        <title>Insights into evolution of multicellular fungi from the assembled chromosomes of the mushroom Coprinopsis cinerea (Coprinus cinereus).</title>
        <authorList>
            <person name="Stajich J.E."/>
            <person name="Wilke S.K."/>
            <person name="Ahren D."/>
            <person name="Au C.H."/>
            <person name="Birren B.W."/>
            <person name="Borodovsky M."/>
            <person name="Burns C."/>
            <person name="Canback B."/>
            <person name="Casselton L.A."/>
            <person name="Cheng C.K."/>
            <person name="Deng J."/>
            <person name="Dietrich F.S."/>
            <person name="Fargo D.C."/>
            <person name="Farman M.L."/>
            <person name="Gathman A.C."/>
            <person name="Goldberg J."/>
            <person name="Guigo R."/>
            <person name="Hoegger P.J."/>
            <person name="Hooker J.B."/>
            <person name="Huggins A."/>
            <person name="James T.Y."/>
            <person name="Kamada T."/>
            <person name="Kilaru S."/>
            <person name="Kodira C."/>
            <person name="Kues U."/>
            <person name="Kupfer D."/>
            <person name="Kwan H.S."/>
            <person name="Lomsadze A."/>
            <person name="Li W."/>
            <person name="Lilly W.W."/>
            <person name="Ma L.J."/>
            <person name="Mackey A.J."/>
            <person name="Manning G."/>
            <person name="Martin F."/>
            <person name="Muraguchi H."/>
            <person name="Natvig D.O."/>
            <person name="Palmerini H."/>
            <person name="Ramesh M.A."/>
            <person name="Rehmeyer C.J."/>
            <person name="Roe B.A."/>
            <person name="Shenoy N."/>
            <person name="Stanke M."/>
            <person name="Ter-Hovhannisyan V."/>
            <person name="Tunlid A."/>
            <person name="Velagapudi R."/>
            <person name="Vision T.J."/>
            <person name="Zeng Q."/>
            <person name="Zolan M.E."/>
            <person name="Pukkila P.J."/>
        </authorList>
    </citation>
    <scope>NUCLEOTIDE SEQUENCE [LARGE SCALE GENOMIC DNA]</scope>
    <source>
        <strain evidence="7">Okayama-7 / 130 / ATCC MYA-4618 / FGSC 9003</strain>
    </source>
</reference>
<dbReference type="AlphaFoldDB" id="A8PEW6"/>
<dbReference type="InterPro" id="IPR036188">
    <property type="entry name" value="FAD/NAD-bd_sf"/>
</dbReference>
<dbReference type="Proteomes" id="UP000001861">
    <property type="component" value="Unassembled WGS sequence"/>
</dbReference>
<keyword evidence="3" id="KW-0560">Oxidoreductase</keyword>
<sequence>MNASSSSPTNSTAAEVKSQSICIIGAGPAGLITAHTLLQDGFSDVTVYTKDEAVGGVWARQRVYPGMNINNVHGQFRFSALEMPPPPDAHITGGRLRGEDMCNYFERFYERFLKRPDHEPQIIHFKTEVTRVRRGPGGAGWRVELRDVGSGTESVKEFERIVICTGGCNTPQAPSYLTPSAALEAGFEGPVVHSSESWTEMERILKACGKADSTEKEEADKEGMVVVVGGGKSAQDIAAHLANIGVKVTIVFSKADMFLAAQKPVNPRIRQSRVISVLSPSVELRSRTERFLHTTWLGGKIVRGFWDGVAKRSFKTYNFPPDHPLSLHSHNVFWGNRTGDEGVRSDKTFQSHVLSGRIQCIVPGYVLGFRRGEAKEQESAGSYLLLDSGDKLYPSAVIVATGYKSSWEDILDEESIREIGLIHDVPPERLEKYKDEWKYTSLKDAPLPLSEKRHGPSASTSTSTTTLGKERVGDSKPLRAPALYKGMIPAKSLLKRDVAVNGAMITANSGYAFELAAHWISSYFLGEPMRLPRTVEEAEEETVRNLAWMMKRFPHMDAWKNGSHGSWTPHFAWPQGMDALLEDMYLPSWRSGGNWLTWILKPIRIEEIANLGEERRRGVESGKRERLSIKDREQEERRK</sequence>
<dbReference type="InterPro" id="IPR000960">
    <property type="entry name" value="Flavin_mOase"/>
</dbReference>
<dbReference type="InterPro" id="IPR023753">
    <property type="entry name" value="FAD/NAD-binding_dom"/>
</dbReference>